<sequence>MHEAKFDIGLKALFNRGKNRVQNIEVAQPSGREMIGMAYNLLDQEFAPYDAAVAAVQKEGEEAARAAEEVALAEVDTEEAFAHLHATGNARLYELKADPNEDADLYERRMSRGMPLNPSEFSHLGVDRTSAAMATAIEFMTGEFPDGHAALERAREAHANLKAKLEAADSEEAERVAAMQALFDARTSAKRAYSAARKLVDAALSLDGSEERISQLMPPLSSIYDSATPSTDEPVVPDEPVEPVEA</sequence>
<name>A0A4Y6PZY2_PERCE</name>
<evidence type="ECO:0000313" key="3">
    <source>
        <dbReference type="Proteomes" id="UP000315995"/>
    </source>
</evidence>
<accession>A0A4Y6PZY2</accession>
<feature type="region of interest" description="Disordered" evidence="1">
    <location>
        <begin position="219"/>
        <end position="246"/>
    </location>
</feature>
<dbReference type="AlphaFoldDB" id="A0A4Y6PZY2"/>
<dbReference type="RefSeq" id="WP_141200340.1">
    <property type="nucleotide sequence ID" value="NZ_CP041186.1"/>
</dbReference>
<protein>
    <submittedName>
        <fullName evidence="2">Uncharacterized protein</fullName>
    </submittedName>
</protein>
<dbReference type="EMBL" id="CP041186">
    <property type="protein sequence ID" value="QDG53886.1"/>
    <property type="molecule type" value="Genomic_DNA"/>
</dbReference>
<reference evidence="2 3" key="1">
    <citation type="submission" date="2019-06" db="EMBL/GenBank/DDBJ databases">
        <title>Persicimonas caeni gen. nov., sp. nov., a predatory bacterium isolated from solar saltern.</title>
        <authorList>
            <person name="Wang S."/>
        </authorList>
    </citation>
    <scope>NUCLEOTIDE SEQUENCE [LARGE SCALE GENOMIC DNA]</scope>
    <source>
        <strain evidence="2 3">YN101</strain>
    </source>
</reference>
<evidence type="ECO:0000313" key="2">
    <source>
        <dbReference type="EMBL" id="QDG53886.1"/>
    </source>
</evidence>
<dbReference type="OrthoDB" id="5536205at2"/>
<organism evidence="2 3">
    <name type="scientific">Persicimonas caeni</name>
    <dbReference type="NCBI Taxonomy" id="2292766"/>
    <lineage>
        <taxon>Bacteria</taxon>
        <taxon>Deltaproteobacteria</taxon>
        <taxon>Bradymonadales</taxon>
        <taxon>Bradymonadaceae</taxon>
        <taxon>Persicimonas</taxon>
    </lineage>
</organism>
<keyword evidence="3" id="KW-1185">Reference proteome</keyword>
<evidence type="ECO:0000256" key="1">
    <source>
        <dbReference type="SAM" id="MobiDB-lite"/>
    </source>
</evidence>
<gene>
    <name evidence="2" type="ORF">FIV42_25020</name>
</gene>
<feature type="compositionally biased region" description="Acidic residues" evidence="1">
    <location>
        <begin position="235"/>
        <end position="246"/>
    </location>
</feature>
<dbReference type="Proteomes" id="UP000315995">
    <property type="component" value="Chromosome"/>
</dbReference>
<accession>A0A5B8YE53</accession>
<proteinExistence type="predicted"/>